<comment type="subcellular location">
    <subcellularLocation>
        <location evidence="1">Membrane</location>
        <topology evidence="1">Multi-pass membrane protein</topology>
    </subcellularLocation>
</comment>
<protein>
    <submittedName>
        <fullName evidence="9">MFS transporter</fullName>
    </submittedName>
</protein>
<feature type="transmembrane region" description="Helical" evidence="7">
    <location>
        <begin position="406"/>
        <end position="433"/>
    </location>
</feature>
<dbReference type="PANTHER" id="PTHR23502:SF60">
    <property type="entry name" value="MAJOR FACILITATOR SUPERFAMILY (MFS) PROFILE DOMAIN-CONTAINING PROTEIN-RELATED"/>
    <property type="match status" value="1"/>
</dbReference>
<feature type="transmembrane region" description="Helical" evidence="7">
    <location>
        <begin position="249"/>
        <end position="269"/>
    </location>
</feature>
<feature type="compositionally biased region" description="Low complexity" evidence="6">
    <location>
        <begin position="14"/>
        <end position="28"/>
    </location>
</feature>
<dbReference type="Pfam" id="PF07690">
    <property type="entry name" value="MFS_1"/>
    <property type="match status" value="1"/>
</dbReference>
<evidence type="ECO:0000256" key="4">
    <source>
        <dbReference type="ARBA" id="ARBA00023136"/>
    </source>
</evidence>
<dbReference type="InterPro" id="IPR020846">
    <property type="entry name" value="MFS_dom"/>
</dbReference>
<keyword evidence="5" id="KW-0175">Coiled coil</keyword>
<reference evidence="9" key="1">
    <citation type="journal article" date="2019" name="Front. Microbiol.">
        <title>An Overview of Genes From Cyberlindnera americana, a Symbiont Yeast Isolated From the Gut of the Bark Beetle Dendroctonus rhizophagus (Curculionidae: Scolytinae), Involved in the Detoxification Process Using Genome and Transcriptome Data.</title>
        <authorList>
            <person name="Soto-Robles L.V."/>
            <person name="Torres-Banda V."/>
            <person name="Rivera-Orduna F.N."/>
            <person name="Curiel-Quesada E."/>
            <person name="Hidalgo-Lara M.E."/>
            <person name="Zuniga G."/>
        </authorList>
    </citation>
    <scope>NUCLEOTIDE SEQUENCE</scope>
    <source>
        <strain evidence="9">ChDrAdgY46</strain>
    </source>
</reference>
<evidence type="ECO:0000313" key="9">
    <source>
        <dbReference type="EMBL" id="QFR37128.1"/>
    </source>
</evidence>
<dbReference type="GO" id="GO:0005886">
    <property type="term" value="C:plasma membrane"/>
    <property type="evidence" value="ECO:0007669"/>
    <property type="project" value="UniProtKB-ARBA"/>
</dbReference>
<keyword evidence="2 7" id="KW-0812">Transmembrane</keyword>
<feature type="transmembrane region" description="Helical" evidence="7">
    <location>
        <begin position="308"/>
        <end position="331"/>
    </location>
</feature>
<keyword evidence="3 7" id="KW-1133">Transmembrane helix</keyword>
<dbReference type="FunFam" id="1.20.1250.20:FF:000011">
    <property type="entry name" value="MFS multidrug transporter, putative"/>
    <property type="match status" value="1"/>
</dbReference>
<evidence type="ECO:0000256" key="5">
    <source>
        <dbReference type="SAM" id="Coils"/>
    </source>
</evidence>
<dbReference type="CDD" id="cd17323">
    <property type="entry name" value="MFS_Tpo1_MDR_like"/>
    <property type="match status" value="1"/>
</dbReference>
<evidence type="ECO:0000256" key="6">
    <source>
        <dbReference type="SAM" id="MobiDB-lite"/>
    </source>
</evidence>
<gene>
    <name evidence="9" type="ORF">g3494</name>
</gene>
<dbReference type="InterPro" id="IPR036259">
    <property type="entry name" value="MFS_trans_sf"/>
</dbReference>
<feature type="transmembrane region" description="Helical" evidence="7">
    <location>
        <begin position="494"/>
        <end position="513"/>
    </location>
</feature>
<dbReference type="SUPFAM" id="SSF103473">
    <property type="entry name" value="MFS general substrate transporter"/>
    <property type="match status" value="1"/>
</dbReference>
<feature type="region of interest" description="Disordered" evidence="6">
    <location>
        <begin position="1"/>
        <end position="72"/>
    </location>
</feature>
<evidence type="ECO:0000259" key="8">
    <source>
        <dbReference type="PROSITE" id="PS50850"/>
    </source>
</evidence>
<dbReference type="EMBL" id="MK890623">
    <property type="protein sequence ID" value="QFR37128.1"/>
    <property type="molecule type" value="Genomic_DNA"/>
</dbReference>
<accession>A0A5P8N8K0</accession>
<dbReference type="PANTHER" id="PTHR23502">
    <property type="entry name" value="MAJOR FACILITATOR SUPERFAMILY"/>
    <property type="match status" value="1"/>
</dbReference>
<feature type="coiled-coil region" evidence="5">
    <location>
        <begin position="624"/>
        <end position="651"/>
    </location>
</feature>
<dbReference type="GO" id="GO:0022857">
    <property type="term" value="F:transmembrane transporter activity"/>
    <property type="evidence" value="ECO:0007669"/>
    <property type="project" value="InterPro"/>
</dbReference>
<evidence type="ECO:0000256" key="2">
    <source>
        <dbReference type="ARBA" id="ARBA00022692"/>
    </source>
</evidence>
<feature type="transmembrane region" description="Helical" evidence="7">
    <location>
        <begin position="275"/>
        <end position="296"/>
    </location>
</feature>
<feature type="transmembrane region" description="Helical" evidence="7">
    <location>
        <begin position="183"/>
        <end position="205"/>
    </location>
</feature>
<feature type="compositionally biased region" description="Polar residues" evidence="6">
    <location>
        <begin position="29"/>
        <end position="71"/>
    </location>
</feature>
<proteinExistence type="predicted"/>
<feature type="transmembrane region" description="Helical" evidence="7">
    <location>
        <begin position="553"/>
        <end position="575"/>
    </location>
</feature>
<dbReference type="PROSITE" id="PS50850">
    <property type="entry name" value="MFS"/>
    <property type="match status" value="1"/>
</dbReference>
<organism evidence="9">
    <name type="scientific">Cyberlindnera americana</name>
    <dbReference type="NCBI Taxonomy" id="36016"/>
    <lineage>
        <taxon>Eukaryota</taxon>
        <taxon>Fungi</taxon>
        <taxon>Dikarya</taxon>
        <taxon>Ascomycota</taxon>
        <taxon>Saccharomycotina</taxon>
        <taxon>Saccharomycetes</taxon>
        <taxon>Phaffomycetales</taxon>
        <taxon>Phaffomycetaceae</taxon>
        <taxon>Cyberlindnera</taxon>
    </lineage>
</organism>
<dbReference type="AlphaFoldDB" id="A0A5P8N8K0"/>
<dbReference type="InterPro" id="IPR011701">
    <property type="entry name" value="MFS"/>
</dbReference>
<feature type="transmembrane region" description="Helical" evidence="7">
    <location>
        <begin position="453"/>
        <end position="473"/>
    </location>
</feature>
<evidence type="ECO:0000256" key="1">
    <source>
        <dbReference type="ARBA" id="ARBA00004141"/>
    </source>
</evidence>
<evidence type="ECO:0000256" key="7">
    <source>
        <dbReference type="SAM" id="Phobius"/>
    </source>
</evidence>
<sequence>MSDTSKMSTEDSASLHSLTTQSDSSTSTNHVQHINRVVTTESLNRVHTVSSLNPNPTSRRFSSRRGSQPVSISAEDYEEFTEKNIYPDLDSEEIALQRERTKNTIITALSQRVLRQEEAIDDEETQLYQGGDDENIVPDREEGLPTKHDGVEFQNIDPELVTWDGPTDPENPRNWTLRRKWKSIGVASMYTFLSPFASTMLSPAVSDISADFGNDTVIASLMVSIFILAWAIFSPLVAPLSEMYGRQRVLNVAAWFMLFFNIGCALAKNPTQMCVFRLLAGAGGCAPISIGAGVIGDLVDNKERGKAMALYSLGPTVGPCVSALIAGFIVQGTSWRWCFWVLVIVNGVVAAWGTLTLEETYSPQLLKNKAAKLRKLTGNQNLHCLYEIATGETTFDKFYINLTRPVVLLFTHPMVFGLGTFMAIAYGCLYILIVTFPSNWSDNYGFNSGEVGLMYITLLVGYMLGTLVTQRTSDYIYERLAQKNGGVSKPEYRIPVLFISGITLSVGLFWYGWGSEKHMPWIFPAVGAGIFCFGVIPVFYCIQNYLIDMNPRFAASSIAAASVFRSFFGFAFPLFSPKMFDNLGTGWGCSIFGFLILATGIPFPVYVFLYGEKLRLWANKRTERSQAKTDQKNMERLAKKQEKELQKLQEKK</sequence>
<feature type="transmembrane region" description="Helical" evidence="7">
    <location>
        <begin position="519"/>
        <end position="541"/>
    </location>
</feature>
<keyword evidence="4 7" id="KW-0472">Membrane</keyword>
<dbReference type="Gene3D" id="1.20.1250.20">
    <property type="entry name" value="MFS general substrate transporter like domains"/>
    <property type="match status" value="1"/>
</dbReference>
<evidence type="ECO:0000256" key="3">
    <source>
        <dbReference type="ARBA" id="ARBA00022989"/>
    </source>
</evidence>
<feature type="compositionally biased region" description="Polar residues" evidence="6">
    <location>
        <begin position="1"/>
        <end position="12"/>
    </location>
</feature>
<feature type="transmembrane region" description="Helical" evidence="7">
    <location>
        <begin position="217"/>
        <end position="237"/>
    </location>
</feature>
<feature type="transmembrane region" description="Helical" evidence="7">
    <location>
        <begin position="587"/>
        <end position="611"/>
    </location>
</feature>
<feature type="transmembrane region" description="Helical" evidence="7">
    <location>
        <begin position="337"/>
        <end position="357"/>
    </location>
</feature>
<name>A0A5P8N8K0_9ASCO</name>
<feature type="domain" description="Major facilitator superfamily (MFS) profile" evidence="8">
    <location>
        <begin position="183"/>
        <end position="614"/>
    </location>
</feature>